<feature type="chain" id="PRO_5015145183" evidence="1">
    <location>
        <begin position="23"/>
        <end position="169"/>
    </location>
</feature>
<name>A0A2P7QR68_9SPHN</name>
<organism evidence="2 3">
    <name type="scientific">Allosphingosinicella deserti</name>
    <dbReference type="NCBI Taxonomy" id="2116704"/>
    <lineage>
        <taxon>Bacteria</taxon>
        <taxon>Pseudomonadati</taxon>
        <taxon>Pseudomonadota</taxon>
        <taxon>Alphaproteobacteria</taxon>
        <taxon>Sphingomonadales</taxon>
        <taxon>Sphingomonadaceae</taxon>
        <taxon>Allosphingosinicella</taxon>
    </lineage>
</organism>
<gene>
    <name evidence="2" type="ORF">C7I55_09005</name>
</gene>
<dbReference type="AlphaFoldDB" id="A0A2P7QR68"/>
<reference evidence="2 3" key="1">
    <citation type="submission" date="2018-03" db="EMBL/GenBank/DDBJ databases">
        <title>The draft genome of Sphingosinicella sp. GL-C-18.</title>
        <authorList>
            <person name="Liu L."/>
            <person name="Li L."/>
            <person name="Liang L."/>
            <person name="Zhang X."/>
            <person name="Wang T."/>
        </authorList>
    </citation>
    <scope>NUCLEOTIDE SEQUENCE [LARGE SCALE GENOMIC DNA]</scope>
    <source>
        <strain evidence="2 3">GL-C-18</strain>
    </source>
</reference>
<feature type="signal peptide" evidence="1">
    <location>
        <begin position="1"/>
        <end position="22"/>
    </location>
</feature>
<sequence length="169" mass="17917">MIAGLIALVVPLVAALSAPAQAPLAPAPATTCSLDGRACVSRDPGGRAASVWRRGPRGARMSVWRASITSPRLAVADDGRSLVEIYPGLNLLNPGAGPDTVVFVFHRPGTRPVSVRLREVIADVDRLPAASGSHRQWARAYGYDGRGSFVLLTAEGRNVRFDPATGRRR</sequence>
<evidence type="ECO:0000256" key="1">
    <source>
        <dbReference type="SAM" id="SignalP"/>
    </source>
</evidence>
<proteinExistence type="predicted"/>
<comment type="caution">
    <text evidence="2">The sequence shown here is derived from an EMBL/GenBank/DDBJ whole genome shotgun (WGS) entry which is preliminary data.</text>
</comment>
<evidence type="ECO:0000313" key="2">
    <source>
        <dbReference type="EMBL" id="PSJ40465.1"/>
    </source>
</evidence>
<keyword evidence="3" id="KW-1185">Reference proteome</keyword>
<protein>
    <submittedName>
        <fullName evidence="2">Uncharacterized protein</fullName>
    </submittedName>
</protein>
<dbReference type="Proteomes" id="UP000241167">
    <property type="component" value="Unassembled WGS sequence"/>
</dbReference>
<dbReference type="EMBL" id="PXYI01000003">
    <property type="protein sequence ID" value="PSJ40465.1"/>
    <property type="molecule type" value="Genomic_DNA"/>
</dbReference>
<keyword evidence="1" id="KW-0732">Signal</keyword>
<accession>A0A2P7QR68</accession>
<evidence type="ECO:0000313" key="3">
    <source>
        <dbReference type="Proteomes" id="UP000241167"/>
    </source>
</evidence>